<dbReference type="EMBL" id="CAJVPU010015128">
    <property type="protein sequence ID" value="CAG8644684.1"/>
    <property type="molecule type" value="Genomic_DNA"/>
</dbReference>
<protein>
    <submittedName>
        <fullName evidence="1">10741_t:CDS:1</fullName>
    </submittedName>
</protein>
<feature type="non-terminal residue" evidence="1">
    <location>
        <position position="1"/>
    </location>
</feature>
<feature type="non-terminal residue" evidence="1">
    <location>
        <position position="46"/>
    </location>
</feature>
<dbReference type="Proteomes" id="UP000789702">
    <property type="component" value="Unassembled WGS sequence"/>
</dbReference>
<comment type="caution">
    <text evidence="1">The sequence shown here is derived from an EMBL/GenBank/DDBJ whole genome shotgun (WGS) entry which is preliminary data.</text>
</comment>
<accession>A0ACA9NC38</accession>
<evidence type="ECO:0000313" key="1">
    <source>
        <dbReference type="EMBL" id="CAG8644684.1"/>
    </source>
</evidence>
<gene>
    <name evidence="1" type="ORF">DHETER_LOCUS9005</name>
</gene>
<organism evidence="1 2">
    <name type="scientific">Dentiscutata heterogama</name>
    <dbReference type="NCBI Taxonomy" id="1316150"/>
    <lineage>
        <taxon>Eukaryota</taxon>
        <taxon>Fungi</taxon>
        <taxon>Fungi incertae sedis</taxon>
        <taxon>Mucoromycota</taxon>
        <taxon>Glomeromycotina</taxon>
        <taxon>Glomeromycetes</taxon>
        <taxon>Diversisporales</taxon>
        <taxon>Gigasporaceae</taxon>
        <taxon>Dentiscutata</taxon>
    </lineage>
</organism>
<keyword evidence="2" id="KW-1185">Reference proteome</keyword>
<proteinExistence type="predicted"/>
<evidence type="ECO:0000313" key="2">
    <source>
        <dbReference type="Proteomes" id="UP000789702"/>
    </source>
</evidence>
<sequence>LVVSISRTSETSKTSELPKLVIDKPETDPKRNKLPDPSEFIKPTNK</sequence>
<name>A0ACA9NC38_9GLOM</name>
<reference evidence="1" key="1">
    <citation type="submission" date="2021-06" db="EMBL/GenBank/DDBJ databases">
        <authorList>
            <person name="Kallberg Y."/>
            <person name="Tangrot J."/>
            <person name="Rosling A."/>
        </authorList>
    </citation>
    <scope>NUCLEOTIDE SEQUENCE</scope>
    <source>
        <strain evidence="1">IL203A</strain>
    </source>
</reference>